<dbReference type="EMBL" id="CAJOBH010142990">
    <property type="protein sequence ID" value="CAF4814084.1"/>
    <property type="molecule type" value="Genomic_DNA"/>
</dbReference>
<feature type="transmembrane region" description="Helical" evidence="8">
    <location>
        <begin position="99"/>
        <end position="120"/>
    </location>
</feature>
<evidence type="ECO:0000256" key="8">
    <source>
        <dbReference type="SAM" id="Phobius"/>
    </source>
</evidence>
<evidence type="ECO:0000256" key="3">
    <source>
        <dbReference type="ARBA" id="ARBA00022449"/>
    </source>
</evidence>
<keyword evidence="3" id="KW-0050">Antiport</keyword>
<comment type="caution">
    <text evidence="10">The sequence shown here is derived from an EMBL/GenBank/DDBJ whole genome shotgun (WGS) entry which is preliminary data.</text>
</comment>
<evidence type="ECO:0000256" key="5">
    <source>
        <dbReference type="ARBA" id="ARBA00022692"/>
    </source>
</evidence>
<sequence length="293" mass="32441">SRIIPDDSESQPDVTFALALRHAFLPRTDTPWAERNLINKIFSIIRMPVLLILHFTVPLVDYDVQQHNWNKLLNSFLLLSGPLTVAILTKVGFMKIANFFPVWAVVAIVGAILCFASLILTEYHTKPRYHSGFAFLGFAVSVVWIYCIANEIVNLLSTFGIVFGISNTILGLTFLAWGNSLSDYVSNVVSARQGYPNMGISACYGGPLLNFLMGLGIPFTFATIKNGAPFSIDVSLLQNVIAYFLFGSLAGTLVFIPLNKFYYGRRFGSLLIIYYVAFLVIAFLIETNVIGGK</sequence>
<dbReference type="GO" id="GO:0005432">
    <property type="term" value="F:calcium:sodium antiporter activity"/>
    <property type="evidence" value="ECO:0007669"/>
    <property type="project" value="TreeGrafter"/>
</dbReference>
<evidence type="ECO:0000256" key="6">
    <source>
        <dbReference type="ARBA" id="ARBA00022989"/>
    </source>
</evidence>
<feature type="non-terminal residue" evidence="10">
    <location>
        <position position="1"/>
    </location>
</feature>
<evidence type="ECO:0000256" key="1">
    <source>
        <dbReference type="ARBA" id="ARBA00004141"/>
    </source>
</evidence>
<name>A0A8S3BF16_9BILA</name>
<keyword evidence="5 8" id="KW-0812">Transmembrane</keyword>
<dbReference type="GO" id="GO:0006874">
    <property type="term" value="P:intracellular calcium ion homeostasis"/>
    <property type="evidence" value="ECO:0007669"/>
    <property type="project" value="TreeGrafter"/>
</dbReference>
<dbReference type="InterPro" id="IPR004837">
    <property type="entry name" value="NaCa_Exmemb"/>
</dbReference>
<keyword evidence="7 8" id="KW-0472">Membrane</keyword>
<keyword evidence="6 8" id="KW-1133">Transmembrane helix</keyword>
<keyword evidence="4" id="KW-0109">Calcium transport</keyword>
<dbReference type="Proteomes" id="UP000681967">
    <property type="component" value="Unassembled WGS sequence"/>
</dbReference>
<keyword evidence="2" id="KW-0813">Transport</keyword>
<keyword evidence="4" id="KW-0106">Calcium</keyword>
<dbReference type="PANTHER" id="PTHR12266">
    <property type="entry name" value="NA+/CA2+ K+ INDEPENDENT EXCHANGER"/>
    <property type="match status" value="1"/>
</dbReference>
<evidence type="ECO:0000256" key="4">
    <source>
        <dbReference type="ARBA" id="ARBA00022568"/>
    </source>
</evidence>
<dbReference type="PANTHER" id="PTHR12266:SF0">
    <property type="entry name" value="MITOCHONDRIAL SODIUM_CALCIUM EXCHANGER PROTEIN"/>
    <property type="match status" value="1"/>
</dbReference>
<feature type="transmembrane region" description="Helical" evidence="8">
    <location>
        <begin position="155"/>
        <end position="177"/>
    </location>
</feature>
<evidence type="ECO:0000313" key="11">
    <source>
        <dbReference type="Proteomes" id="UP000681967"/>
    </source>
</evidence>
<comment type="subcellular location">
    <subcellularLocation>
        <location evidence="1">Membrane</location>
        <topology evidence="1">Multi-pass membrane protein</topology>
    </subcellularLocation>
</comment>
<dbReference type="Gene3D" id="1.20.1420.30">
    <property type="entry name" value="NCX, central ion-binding region"/>
    <property type="match status" value="1"/>
</dbReference>
<reference evidence="10" key="1">
    <citation type="submission" date="2021-02" db="EMBL/GenBank/DDBJ databases">
        <authorList>
            <person name="Nowell W R."/>
        </authorList>
    </citation>
    <scope>NUCLEOTIDE SEQUENCE</scope>
</reference>
<feature type="transmembrane region" description="Helical" evidence="8">
    <location>
        <begin position="270"/>
        <end position="290"/>
    </location>
</feature>
<accession>A0A8S3BF16</accession>
<dbReference type="InterPro" id="IPR051359">
    <property type="entry name" value="CaCA_antiporter"/>
</dbReference>
<feature type="domain" description="Sodium/calcium exchanger membrane region" evidence="9">
    <location>
        <begin position="134"/>
        <end position="283"/>
    </location>
</feature>
<organism evidence="10 11">
    <name type="scientific">Rotaria magnacalcarata</name>
    <dbReference type="NCBI Taxonomy" id="392030"/>
    <lineage>
        <taxon>Eukaryota</taxon>
        <taxon>Metazoa</taxon>
        <taxon>Spiralia</taxon>
        <taxon>Gnathifera</taxon>
        <taxon>Rotifera</taxon>
        <taxon>Eurotatoria</taxon>
        <taxon>Bdelloidea</taxon>
        <taxon>Philodinida</taxon>
        <taxon>Philodinidae</taxon>
        <taxon>Rotaria</taxon>
    </lineage>
</organism>
<gene>
    <name evidence="10" type="ORF">BYL167_LOCUS48687</name>
</gene>
<evidence type="ECO:0000256" key="2">
    <source>
        <dbReference type="ARBA" id="ARBA00022448"/>
    </source>
</evidence>
<feature type="transmembrane region" description="Helical" evidence="8">
    <location>
        <begin position="132"/>
        <end position="149"/>
    </location>
</feature>
<dbReference type="AlphaFoldDB" id="A0A8S3BF16"/>
<evidence type="ECO:0000256" key="7">
    <source>
        <dbReference type="ARBA" id="ARBA00023136"/>
    </source>
</evidence>
<dbReference type="InterPro" id="IPR044880">
    <property type="entry name" value="NCX_ion-bd_dom_sf"/>
</dbReference>
<dbReference type="GO" id="GO:0016020">
    <property type="term" value="C:membrane"/>
    <property type="evidence" value="ECO:0007669"/>
    <property type="project" value="UniProtKB-SubCell"/>
</dbReference>
<keyword evidence="4" id="KW-0406">Ion transport</keyword>
<feature type="transmembrane region" description="Helical" evidence="8">
    <location>
        <begin position="72"/>
        <end position="93"/>
    </location>
</feature>
<evidence type="ECO:0000259" key="9">
    <source>
        <dbReference type="Pfam" id="PF01699"/>
    </source>
</evidence>
<protein>
    <recommendedName>
        <fullName evidence="9">Sodium/calcium exchanger membrane region domain-containing protein</fullName>
    </recommendedName>
</protein>
<feature type="transmembrane region" description="Helical" evidence="8">
    <location>
        <begin position="240"/>
        <end position="258"/>
    </location>
</feature>
<feature type="transmembrane region" description="Helical" evidence="8">
    <location>
        <begin position="198"/>
        <end position="220"/>
    </location>
</feature>
<evidence type="ECO:0000313" key="10">
    <source>
        <dbReference type="EMBL" id="CAF4814084.1"/>
    </source>
</evidence>
<dbReference type="Pfam" id="PF01699">
    <property type="entry name" value="Na_Ca_ex"/>
    <property type="match status" value="1"/>
</dbReference>
<proteinExistence type="predicted"/>